<evidence type="ECO:0000313" key="10">
    <source>
        <dbReference type="EMBL" id="CAG8662584.1"/>
    </source>
</evidence>
<evidence type="ECO:0000256" key="5">
    <source>
        <dbReference type="ARBA" id="ARBA00022840"/>
    </source>
</evidence>
<dbReference type="GO" id="GO:0005829">
    <property type="term" value="C:cytosol"/>
    <property type="evidence" value="ECO:0007669"/>
    <property type="project" value="TreeGrafter"/>
</dbReference>
<dbReference type="GO" id="GO:0006730">
    <property type="term" value="P:one-carbon metabolic process"/>
    <property type="evidence" value="ECO:0007669"/>
    <property type="project" value="UniProtKB-KW"/>
</dbReference>
<evidence type="ECO:0000256" key="3">
    <source>
        <dbReference type="ARBA" id="ARBA00022723"/>
    </source>
</evidence>
<dbReference type="SUPFAM" id="SSF53244">
    <property type="entry name" value="MurD-like peptide ligases, peptide-binding domain"/>
    <property type="match status" value="1"/>
</dbReference>
<dbReference type="PANTHER" id="PTHR11136">
    <property type="entry name" value="FOLYLPOLYGLUTAMATE SYNTHASE-RELATED"/>
    <property type="match status" value="1"/>
</dbReference>
<comment type="similarity">
    <text evidence="1 7">Belongs to the folylpolyglutamate synthase family.</text>
</comment>
<comment type="pathway">
    <text evidence="7">Cofactor biosynthesis; tetrahydrofolylpolyglutamate biosynthesis.</text>
</comment>
<evidence type="ECO:0000313" key="11">
    <source>
        <dbReference type="Proteomes" id="UP000789375"/>
    </source>
</evidence>
<proteinExistence type="inferred from homology"/>
<dbReference type="GO" id="GO:0004326">
    <property type="term" value="F:tetrahydrofolylpolyglutamate synthase activity"/>
    <property type="evidence" value="ECO:0007669"/>
    <property type="project" value="InterPro"/>
</dbReference>
<dbReference type="InterPro" id="IPR018109">
    <property type="entry name" value="Folylpolyglutamate_synth_CS"/>
</dbReference>
<comment type="catalytic activity">
    <reaction evidence="7">
        <text>7,8-dihydropteroate + L-glutamate + ATP = 7,8-dihydrofolate + ADP + phosphate + H(+)</text>
        <dbReference type="Rhea" id="RHEA:23584"/>
        <dbReference type="ChEBI" id="CHEBI:15378"/>
        <dbReference type="ChEBI" id="CHEBI:17839"/>
        <dbReference type="ChEBI" id="CHEBI:29985"/>
        <dbReference type="ChEBI" id="CHEBI:30616"/>
        <dbReference type="ChEBI" id="CHEBI:43474"/>
        <dbReference type="ChEBI" id="CHEBI:57451"/>
        <dbReference type="ChEBI" id="CHEBI:456216"/>
        <dbReference type="EC" id="6.3.2.12"/>
    </reaction>
</comment>
<dbReference type="Gene3D" id="3.40.1190.10">
    <property type="entry name" value="Mur-like, catalytic domain"/>
    <property type="match status" value="1"/>
</dbReference>
<keyword evidence="4 7" id="KW-0547">Nucleotide-binding</keyword>
<dbReference type="InterPro" id="IPR004101">
    <property type="entry name" value="Mur_ligase_C"/>
</dbReference>
<keyword evidence="7" id="KW-0554">One-carbon metabolism</keyword>
<keyword evidence="5 7" id="KW-0067">ATP-binding</keyword>
<gene>
    <name evidence="10" type="ORF">FMOSSE_LOCUS12015</name>
</gene>
<dbReference type="InterPro" id="IPR001645">
    <property type="entry name" value="Folylpolyglutamate_synth"/>
</dbReference>
<dbReference type="PANTHER" id="PTHR11136:SF0">
    <property type="entry name" value="DIHYDROFOLATE SYNTHETASE-RELATED"/>
    <property type="match status" value="1"/>
</dbReference>
<dbReference type="EC" id="6.3.2.12" evidence="7"/>
<evidence type="ECO:0000256" key="7">
    <source>
        <dbReference type="PIRNR" id="PIRNR001563"/>
    </source>
</evidence>
<comment type="caution">
    <text evidence="10">The sequence shown here is derived from an EMBL/GenBank/DDBJ whole genome shotgun (WGS) entry which is preliminary data.</text>
</comment>
<dbReference type="GO" id="GO:0046872">
    <property type="term" value="F:metal ion binding"/>
    <property type="evidence" value="ECO:0007669"/>
    <property type="project" value="UniProtKB-KW"/>
</dbReference>
<dbReference type="PIRSF" id="PIRSF001563">
    <property type="entry name" value="Folylpolyglu_synth"/>
    <property type="match status" value="1"/>
</dbReference>
<keyword evidence="3" id="KW-0479">Metal-binding</keyword>
<dbReference type="Pfam" id="PF08245">
    <property type="entry name" value="Mur_ligase_M"/>
    <property type="match status" value="1"/>
</dbReference>
<keyword evidence="6" id="KW-0460">Magnesium</keyword>
<evidence type="ECO:0000256" key="1">
    <source>
        <dbReference type="ARBA" id="ARBA00008276"/>
    </source>
</evidence>
<protein>
    <recommendedName>
        <fullName evidence="7">Dihydrofolate synthetase</fullName>
        <ecNumber evidence="7">6.3.2.12</ecNumber>
    </recommendedName>
</protein>
<dbReference type="GO" id="GO:0005739">
    <property type="term" value="C:mitochondrion"/>
    <property type="evidence" value="ECO:0007669"/>
    <property type="project" value="TreeGrafter"/>
</dbReference>
<accession>A0A9N9E3B2</accession>
<dbReference type="EMBL" id="CAJVPP010005272">
    <property type="protein sequence ID" value="CAG8662584.1"/>
    <property type="molecule type" value="Genomic_DNA"/>
</dbReference>
<dbReference type="InterPro" id="IPR036565">
    <property type="entry name" value="Mur-like_cat_sf"/>
</dbReference>
<evidence type="ECO:0000256" key="6">
    <source>
        <dbReference type="ARBA" id="ARBA00022842"/>
    </source>
</evidence>
<dbReference type="GO" id="GO:0008841">
    <property type="term" value="F:dihydrofolate synthase activity"/>
    <property type="evidence" value="ECO:0007669"/>
    <property type="project" value="UniProtKB-EC"/>
</dbReference>
<reference evidence="10" key="1">
    <citation type="submission" date="2021-06" db="EMBL/GenBank/DDBJ databases">
        <authorList>
            <person name="Kallberg Y."/>
            <person name="Tangrot J."/>
            <person name="Rosling A."/>
        </authorList>
    </citation>
    <scope>NUCLEOTIDE SEQUENCE</scope>
    <source>
        <strain evidence="10">87-6 pot B 2015</strain>
    </source>
</reference>
<keyword evidence="11" id="KW-1185">Reference proteome</keyword>
<evidence type="ECO:0000256" key="2">
    <source>
        <dbReference type="ARBA" id="ARBA00022598"/>
    </source>
</evidence>
<evidence type="ECO:0000259" key="9">
    <source>
        <dbReference type="Pfam" id="PF08245"/>
    </source>
</evidence>
<keyword evidence="2 7" id="KW-0436">Ligase</keyword>
<dbReference type="Gene3D" id="3.90.190.20">
    <property type="entry name" value="Mur ligase, C-terminal domain"/>
    <property type="match status" value="1"/>
</dbReference>
<evidence type="ECO:0000259" key="8">
    <source>
        <dbReference type="Pfam" id="PF02875"/>
    </source>
</evidence>
<dbReference type="SUPFAM" id="SSF53623">
    <property type="entry name" value="MurD-like peptide ligases, catalytic domain"/>
    <property type="match status" value="1"/>
</dbReference>
<dbReference type="Pfam" id="PF02875">
    <property type="entry name" value="Mur_ligase_C"/>
    <property type="match status" value="1"/>
</dbReference>
<dbReference type="InterPro" id="IPR013221">
    <property type="entry name" value="Mur_ligase_cen"/>
</dbReference>
<dbReference type="GO" id="GO:0005524">
    <property type="term" value="F:ATP binding"/>
    <property type="evidence" value="ECO:0007669"/>
    <property type="project" value="UniProtKB-KW"/>
</dbReference>
<feature type="domain" description="Mur ligase C-terminal" evidence="8">
    <location>
        <begin position="319"/>
        <end position="435"/>
    </location>
</feature>
<organism evidence="10 11">
    <name type="scientific">Funneliformis mosseae</name>
    <name type="common">Endomycorrhizal fungus</name>
    <name type="synonym">Glomus mosseae</name>
    <dbReference type="NCBI Taxonomy" id="27381"/>
    <lineage>
        <taxon>Eukaryota</taxon>
        <taxon>Fungi</taxon>
        <taxon>Fungi incertae sedis</taxon>
        <taxon>Mucoromycota</taxon>
        <taxon>Glomeromycotina</taxon>
        <taxon>Glomeromycetes</taxon>
        <taxon>Glomerales</taxon>
        <taxon>Glomeraceae</taxon>
        <taxon>Funneliformis</taxon>
    </lineage>
</organism>
<dbReference type="NCBIfam" id="TIGR01499">
    <property type="entry name" value="folC"/>
    <property type="match status" value="1"/>
</dbReference>
<name>A0A9N9E3B2_FUNMO</name>
<dbReference type="Proteomes" id="UP000789375">
    <property type="component" value="Unassembled WGS sequence"/>
</dbReference>
<feature type="domain" description="Mur ligase central" evidence="9">
    <location>
        <begin position="47"/>
        <end position="267"/>
    </location>
</feature>
<dbReference type="AlphaFoldDB" id="A0A9N9E3B2"/>
<dbReference type="PROSITE" id="PS01011">
    <property type="entry name" value="FOLYLPOLYGLU_SYNT_1"/>
    <property type="match status" value="1"/>
</dbReference>
<dbReference type="InterPro" id="IPR036615">
    <property type="entry name" value="Mur_ligase_C_dom_sf"/>
</dbReference>
<sequence length="450" mass="50328">MSKNIIQLSIEFLLMIQIHQSEQRLERINSLLALLNNPHKRLSVIHIAGTNGKGSVSAYLDSILIQSGHKTGRFNSPHFLEPHDSIKINGFPISQEDFKKENEFITDINLKNNVGASSFEILTAIALYWFDKRQIDIAIIEVGMGGRLDATNVFDNVLLSIITLIGMDHEMFLGDNIESIAKEKAGIMKANGNVVIAPQIEKEAADTLKKYADEIGCAKTILVESAKWEQEETGLALIKLLDHSIIRINIPLSGNIQLENSATAIIAIDLLRTTEKKFANITNEHIIDGISSTKWPGRLQWIDAFKLSNVIKMPIASNLLIDGAHNPQAAKALRTFVNRQNKNKVHWIFAATKGKNIIKIFELLLKDEDSLIAVGFSKVEGMPWINCYDPNEIIEYTKNVKKNINTFVAKDIKEALIHAYSKYNEEGGLVVLCGSLYLIADLFKFLQIND</sequence>
<evidence type="ECO:0000256" key="4">
    <source>
        <dbReference type="ARBA" id="ARBA00022741"/>
    </source>
</evidence>